<sequence length="256" mass="27206">MKKFLLGTVGLAALSIVTPASAADLAARPYTKAPPPMVAPIYDWSGFYIGANAGGGFSNRCLDVTATGAFGVAGAEGCRNASGAIAGGQIGYRWQTASWVFGLEAQGDWANLRNSNASLFFPGDTWTSKTNALGLFTGQVGYAWNNALWYVKGGAAVANQRLDLFNAFGIGLAQAERTRWGGTVGTGFEYGFAPNWSVGVEYDFLFRTNNSNTFLTPALAPAITSITANTRSDINMITARVNYRFNWGSAPIVSKY</sequence>
<evidence type="ECO:0000256" key="5">
    <source>
        <dbReference type="ARBA" id="ARBA00038306"/>
    </source>
</evidence>
<gene>
    <name evidence="8" type="ORF">SAMN05444169_3299</name>
</gene>
<dbReference type="InterPro" id="IPR051692">
    <property type="entry name" value="OMP-like"/>
</dbReference>
<dbReference type="Gene3D" id="2.40.160.20">
    <property type="match status" value="1"/>
</dbReference>
<name>A0A1M5L7L3_9BRAD</name>
<keyword evidence="4" id="KW-0998">Cell outer membrane</keyword>
<comment type="subcellular location">
    <subcellularLocation>
        <location evidence="1">Cell outer membrane</location>
    </subcellularLocation>
</comment>
<evidence type="ECO:0000259" key="7">
    <source>
        <dbReference type="Pfam" id="PF13505"/>
    </source>
</evidence>
<dbReference type="OrthoDB" id="8016903at2"/>
<dbReference type="SUPFAM" id="SSF56925">
    <property type="entry name" value="OMPA-like"/>
    <property type="match status" value="1"/>
</dbReference>
<keyword evidence="2 6" id="KW-0732">Signal</keyword>
<evidence type="ECO:0000313" key="8">
    <source>
        <dbReference type="EMBL" id="SHG60739.1"/>
    </source>
</evidence>
<feature type="domain" description="Outer membrane protein beta-barrel" evidence="7">
    <location>
        <begin position="42"/>
        <end position="245"/>
    </location>
</feature>
<dbReference type="EMBL" id="LT670818">
    <property type="protein sequence ID" value="SHG60739.1"/>
    <property type="molecule type" value="Genomic_DNA"/>
</dbReference>
<dbReference type="RefSeq" id="WP_079566866.1">
    <property type="nucleotide sequence ID" value="NZ_LT670818.1"/>
</dbReference>
<dbReference type="PANTHER" id="PTHR34001">
    <property type="entry name" value="BLL7405 PROTEIN"/>
    <property type="match status" value="1"/>
</dbReference>
<keyword evidence="3" id="KW-0472">Membrane</keyword>
<organism evidence="8 9">
    <name type="scientific">Bradyrhizobium erythrophlei</name>
    <dbReference type="NCBI Taxonomy" id="1437360"/>
    <lineage>
        <taxon>Bacteria</taxon>
        <taxon>Pseudomonadati</taxon>
        <taxon>Pseudomonadota</taxon>
        <taxon>Alphaproteobacteria</taxon>
        <taxon>Hyphomicrobiales</taxon>
        <taxon>Nitrobacteraceae</taxon>
        <taxon>Bradyrhizobium</taxon>
    </lineage>
</organism>
<evidence type="ECO:0000256" key="1">
    <source>
        <dbReference type="ARBA" id="ARBA00004442"/>
    </source>
</evidence>
<evidence type="ECO:0000256" key="6">
    <source>
        <dbReference type="SAM" id="SignalP"/>
    </source>
</evidence>
<reference evidence="8 9" key="1">
    <citation type="submission" date="2016-11" db="EMBL/GenBank/DDBJ databases">
        <authorList>
            <person name="Jaros S."/>
            <person name="Januszkiewicz K."/>
            <person name="Wedrychowicz H."/>
        </authorList>
    </citation>
    <scope>NUCLEOTIDE SEQUENCE [LARGE SCALE GENOMIC DNA]</scope>
    <source>
        <strain evidence="8 9">GAS242</strain>
    </source>
</reference>
<proteinExistence type="inferred from homology"/>
<evidence type="ECO:0000256" key="4">
    <source>
        <dbReference type="ARBA" id="ARBA00023237"/>
    </source>
</evidence>
<dbReference type="AlphaFoldDB" id="A0A1M5L7L3"/>
<comment type="similarity">
    <text evidence="5">Belongs to the Omp25/RopB family.</text>
</comment>
<dbReference type="InterPro" id="IPR027385">
    <property type="entry name" value="Beta-barrel_OMP"/>
</dbReference>
<dbReference type="Proteomes" id="UP000190675">
    <property type="component" value="Chromosome I"/>
</dbReference>
<dbReference type="InterPro" id="IPR011250">
    <property type="entry name" value="OMP/PagP_B-barrel"/>
</dbReference>
<dbReference type="Pfam" id="PF13505">
    <property type="entry name" value="OMP_b-brl"/>
    <property type="match status" value="1"/>
</dbReference>
<dbReference type="GO" id="GO:0009279">
    <property type="term" value="C:cell outer membrane"/>
    <property type="evidence" value="ECO:0007669"/>
    <property type="project" value="UniProtKB-SubCell"/>
</dbReference>
<evidence type="ECO:0000256" key="2">
    <source>
        <dbReference type="ARBA" id="ARBA00022729"/>
    </source>
</evidence>
<dbReference type="PANTHER" id="PTHR34001:SF3">
    <property type="entry name" value="BLL7405 PROTEIN"/>
    <property type="match status" value="1"/>
</dbReference>
<feature type="signal peptide" evidence="6">
    <location>
        <begin position="1"/>
        <end position="22"/>
    </location>
</feature>
<accession>A0A1M5L7L3</accession>
<protein>
    <submittedName>
        <fullName evidence="8">Outer membrane immunogenic protein</fullName>
    </submittedName>
</protein>
<evidence type="ECO:0000313" key="9">
    <source>
        <dbReference type="Proteomes" id="UP000190675"/>
    </source>
</evidence>
<feature type="chain" id="PRO_5012070294" evidence="6">
    <location>
        <begin position="23"/>
        <end position="256"/>
    </location>
</feature>
<evidence type="ECO:0000256" key="3">
    <source>
        <dbReference type="ARBA" id="ARBA00023136"/>
    </source>
</evidence>